<dbReference type="Proteomes" id="UP000789570">
    <property type="component" value="Unassembled WGS sequence"/>
</dbReference>
<dbReference type="AlphaFoldDB" id="A0A9N9IXV7"/>
<dbReference type="EMBL" id="CAJVPQ010020119">
    <property type="protein sequence ID" value="CAG8755519.1"/>
    <property type="molecule type" value="Genomic_DNA"/>
</dbReference>
<name>A0A9N9IXV7_9GLOM</name>
<sequence length="74" mass="8278">NSVHVFIDNSNLFIEGSKVVGQLENVNVYDNKQSNFLDFYVDHVLLVTTVLNGRKIGNTFIVGSVPPPNDTLWD</sequence>
<accession>A0A9N9IXV7</accession>
<reference evidence="1" key="1">
    <citation type="submission" date="2021-06" db="EMBL/GenBank/DDBJ databases">
        <authorList>
            <person name="Kallberg Y."/>
            <person name="Tangrot J."/>
            <person name="Rosling A."/>
        </authorList>
    </citation>
    <scope>NUCLEOTIDE SEQUENCE</scope>
    <source>
        <strain evidence="1">UK204</strain>
    </source>
</reference>
<keyword evidence="2" id="KW-1185">Reference proteome</keyword>
<organism evidence="1 2">
    <name type="scientific">Funneliformis caledonium</name>
    <dbReference type="NCBI Taxonomy" id="1117310"/>
    <lineage>
        <taxon>Eukaryota</taxon>
        <taxon>Fungi</taxon>
        <taxon>Fungi incertae sedis</taxon>
        <taxon>Mucoromycota</taxon>
        <taxon>Glomeromycotina</taxon>
        <taxon>Glomeromycetes</taxon>
        <taxon>Glomerales</taxon>
        <taxon>Glomeraceae</taxon>
        <taxon>Funneliformis</taxon>
    </lineage>
</organism>
<proteinExistence type="predicted"/>
<comment type="caution">
    <text evidence="1">The sequence shown here is derived from an EMBL/GenBank/DDBJ whole genome shotgun (WGS) entry which is preliminary data.</text>
</comment>
<evidence type="ECO:0000313" key="2">
    <source>
        <dbReference type="Proteomes" id="UP000789570"/>
    </source>
</evidence>
<gene>
    <name evidence="1" type="ORF">FCALED_LOCUS16591</name>
</gene>
<feature type="non-terminal residue" evidence="1">
    <location>
        <position position="1"/>
    </location>
</feature>
<protein>
    <submittedName>
        <fullName evidence="1">807_t:CDS:1</fullName>
    </submittedName>
</protein>
<evidence type="ECO:0000313" key="1">
    <source>
        <dbReference type="EMBL" id="CAG8755519.1"/>
    </source>
</evidence>
<dbReference type="OrthoDB" id="2311180at2759"/>